<gene>
    <name evidence="1" type="ORF">DB325_07450</name>
</gene>
<dbReference type="AlphaFoldDB" id="A0A2T5Q2F8"/>
<sequence>MIEAFFNLLKEYGTFKFTKAKLPIKIEPVVFENNLGLEITNCSEEKLTLVALRFTPKDIRQKLSTIFKPNLEIIGAQSLDDRMSMFNLKGYKAHTRNLINIDPHKTITLGIKNDFMKSQLKGIGVILRSINSYDDKDNRTKIIAVNFNNNKLNIASKRMEFIRYSYSRINYNYEALKELNENFDYDLDKIDMPTSLEYTKSKHKDLVNKIKNFFA</sequence>
<dbReference type="EMBL" id="QAZN01000014">
    <property type="protein sequence ID" value="PTV03439.1"/>
    <property type="molecule type" value="Genomic_DNA"/>
</dbReference>
<accession>A0A2T5Q2F8</accession>
<evidence type="ECO:0000313" key="2">
    <source>
        <dbReference type="Proteomes" id="UP000244083"/>
    </source>
</evidence>
<comment type="caution">
    <text evidence="1">The sequence shown here is derived from an EMBL/GenBank/DDBJ whole genome shotgun (WGS) entry which is preliminary data.</text>
</comment>
<organism evidence="1 2">
    <name type="scientific">Limosilactobacillus reuteri</name>
    <name type="common">Lactobacillus reuteri</name>
    <dbReference type="NCBI Taxonomy" id="1598"/>
    <lineage>
        <taxon>Bacteria</taxon>
        <taxon>Bacillati</taxon>
        <taxon>Bacillota</taxon>
        <taxon>Bacilli</taxon>
        <taxon>Lactobacillales</taxon>
        <taxon>Lactobacillaceae</taxon>
        <taxon>Limosilactobacillus</taxon>
    </lineage>
</organism>
<dbReference type="Proteomes" id="UP000244083">
    <property type="component" value="Unassembled WGS sequence"/>
</dbReference>
<proteinExistence type="predicted"/>
<dbReference type="RefSeq" id="WP_107721794.1">
    <property type="nucleotide sequence ID" value="NZ_CANCWL010000007.1"/>
</dbReference>
<reference evidence="2" key="1">
    <citation type="submission" date="2018-04" db="EMBL/GenBank/DDBJ databases">
        <title>Draft Genome Sequences of 10 Lactobacillus Species from 22 Commercial Probiotic Products.</title>
        <authorList>
            <person name="Gangiredla J."/>
            <person name="Barnaba T.J."/>
            <person name="Mammel M.K."/>
            <person name="Lacher D.W."/>
            <person name="Elkins C.A."/>
            <person name="Lampel K.A."/>
            <person name="Whitehouse C.A."/>
            <person name="Tartera C."/>
        </authorList>
    </citation>
    <scope>NUCLEOTIDE SEQUENCE [LARGE SCALE GENOMIC DNA]</scope>
    <source>
        <strain evidence="2">DS12_10</strain>
    </source>
</reference>
<evidence type="ECO:0000313" key="1">
    <source>
        <dbReference type="EMBL" id="PTV03439.1"/>
    </source>
</evidence>
<name>A0A2T5Q2F8_LIMRT</name>
<protein>
    <submittedName>
        <fullName evidence="1">Uncharacterized protein</fullName>
    </submittedName>
</protein>